<dbReference type="EMBL" id="KZ678858">
    <property type="protein sequence ID" value="PSR74515.1"/>
    <property type="molecule type" value="Genomic_DNA"/>
</dbReference>
<evidence type="ECO:0000256" key="7">
    <source>
        <dbReference type="ARBA" id="ARBA00035045"/>
    </source>
</evidence>
<dbReference type="AlphaFoldDB" id="A0A2T2ZS27"/>
<proteinExistence type="inferred from homology"/>
<dbReference type="OrthoDB" id="8300246at2759"/>
<gene>
    <name evidence="8" type="ORF">BD289DRAFT_487382</name>
</gene>
<comment type="cofactor">
    <cofactor evidence="1">
        <name>Fe(2+)</name>
        <dbReference type="ChEBI" id="CHEBI:29033"/>
    </cofactor>
</comment>
<accession>A0A2T2ZS27</accession>
<evidence type="ECO:0000256" key="6">
    <source>
        <dbReference type="ARBA" id="ARBA00035023"/>
    </source>
</evidence>
<dbReference type="Proteomes" id="UP000241462">
    <property type="component" value="Unassembled WGS sequence"/>
</dbReference>
<keyword evidence="3" id="KW-0560">Oxidoreductase</keyword>
<evidence type="ECO:0000313" key="9">
    <source>
        <dbReference type="Proteomes" id="UP000241462"/>
    </source>
</evidence>
<dbReference type="SMART" id="SM01150">
    <property type="entry name" value="DUF1338"/>
    <property type="match status" value="1"/>
</dbReference>
<dbReference type="STRING" id="2025994.A0A2T2ZS27"/>
<name>A0A2T2ZS27_9PEZI</name>
<dbReference type="Gene3D" id="3.10.180.80">
    <property type="entry name" value="Uncharacterised protein PF07063, DUF1338"/>
    <property type="match status" value="1"/>
</dbReference>
<reference evidence="8 9" key="1">
    <citation type="journal article" date="2018" name="Mycol. Prog.">
        <title>Coniella lustricola, a new species from submerged detritus.</title>
        <authorList>
            <person name="Raudabaugh D.B."/>
            <person name="Iturriaga T."/>
            <person name="Carver A."/>
            <person name="Mondo S."/>
            <person name="Pangilinan J."/>
            <person name="Lipzen A."/>
            <person name="He G."/>
            <person name="Amirebrahimi M."/>
            <person name="Grigoriev I.V."/>
            <person name="Miller A.N."/>
        </authorList>
    </citation>
    <scope>NUCLEOTIDE SEQUENCE [LARGE SCALE GENOMIC DNA]</scope>
    <source>
        <strain evidence="8 9">B22-T-1</strain>
    </source>
</reference>
<dbReference type="InterPro" id="IPR009770">
    <property type="entry name" value="HGLS"/>
</dbReference>
<evidence type="ECO:0000256" key="4">
    <source>
        <dbReference type="ARBA" id="ARBA00023004"/>
    </source>
</evidence>
<evidence type="ECO:0000256" key="5">
    <source>
        <dbReference type="ARBA" id="ARBA00035013"/>
    </source>
</evidence>
<evidence type="ECO:0000256" key="3">
    <source>
        <dbReference type="ARBA" id="ARBA00023002"/>
    </source>
</evidence>
<dbReference type="GO" id="GO:0051213">
    <property type="term" value="F:dioxygenase activity"/>
    <property type="evidence" value="ECO:0007669"/>
    <property type="project" value="UniProtKB-KW"/>
</dbReference>
<dbReference type="Pfam" id="PF07063">
    <property type="entry name" value="HGLS"/>
    <property type="match status" value="1"/>
</dbReference>
<evidence type="ECO:0000256" key="2">
    <source>
        <dbReference type="ARBA" id="ARBA00022964"/>
    </source>
</evidence>
<keyword evidence="9" id="KW-1185">Reference proteome</keyword>
<organism evidence="8 9">
    <name type="scientific">Coniella lustricola</name>
    <dbReference type="NCBI Taxonomy" id="2025994"/>
    <lineage>
        <taxon>Eukaryota</taxon>
        <taxon>Fungi</taxon>
        <taxon>Dikarya</taxon>
        <taxon>Ascomycota</taxon>
        <taxon>Pezizomycotina</taxon>
        <taxon>Sordariomycetes</taxon>
        <taxon>Sordariomycetidae</taxon>
        <taxon>Diaporthales</taxon>
        <taxon>Schizoparmaceae</taxon>
        <taxon>Coniella</taxon>
    </lineage>
</organism>
<dbReference type="EC" id="1.13.11.93" evidence="6"/>
<dbReference type="PANTHER" id="PTHR39479:SF2">
    <property type="entry name" value="2-OXOADIPATE DIOXYGENASE_DECARBOXYLASE"/>
    <property type="match status" value="1"/>
</dbReference>
<keyword evidence="2" id="KW-0223">Dioxygenase</keyword>
<protein>
    <recommendedName>
        <fullName evidence="6">2-oxoadipate dioxygenase/decarboxylase</fullName>
        <ecNumber evidence="6">1.13.11.93</ecNumber>
    </recommendedName>
    <alternativeName>
        <fullName evidence="7">2-hydroxyglutarate synthase</fullName>
    </alternativeName>
</protein>
<keyword evidence="4" id="KW-0408">Iron</keyword>
<dbReference type="InParanoid" id="A0A2T2ZS27"/>
<evidence type="ECO:0000256" key="1">
    <source>
        <dbReference type="ARBA" id="ARBA00001954"/>
    </source>
</evidence>
<sequence length="494" mass="54143">MPSLVSPTQLRLRFAQALTRMYRQEVPQYAVLEKLVDQVNAQHKSTLSLPEIPRHGAVRLASLEEMRIMSRFLGVMDMKSVGHYNLAAASLPVHATAFRPTTTQDMAAAPFRLFTSVLRPELLERDLQPLAQSLLAQRTPIFSARTLELVRVAEQRAGGGLTAAEADEFVQGGCETLAWRHQVSITRAQYGQLKAARNGDLLLDILAFRNPHLNHLTPATVAIEAVQRGMHGVGLRAKASIEGPPAQRACPVLLRQTSFLAVDEGIVFEEDADGSGHGPKGGSHCARFGEIEQRGAALTALGRQRYDEVVARGTQLGLLSAAWSGGPGKEHEHEHEKVTTTAAAAVAQRQEDYRRLFDEALPDDWETLRKEGLVWAAYRLTDKGEAFAKTACTATTTTRPSTMQQALDAGLAAWQPMLYEDFLPLSAAGIFQSNLHQDGDVPAVQSVHDTIADSRRQLQEVLGPDGMVDEMELYRAQQDQSRREVCAALGITHV</sequence>
<dbReference type="PANTHER" id="PTHR39479">
    <property type="match status" value="1"/>
</dbReference>
<evidence type="ECO:0000313" key="8">
    <source>
        <dbReference type="EMBL" id="PSR74515.1"/>
    </source>
</evidence>
<comment type="similarity">
    <text evidence="5">Belongs to the 2-oxoadipate dioxygenase/decarboxylase family.</text>
</comment>